<feature type="domain" description="RRM" evidence="3">
    <location>
        <begin position="629"/>
        <end position="704"/>
    </location>
</feature>
<dbReference type="EMBL" id="KN823017">
    <property type="protein sequence ID" value="KIO26928.1"/>
    <property type="molecule type" value="Genomic_DNA"/>
</dbReference>
<feature type="compositionally biased region" description="Basic and acidic residues" evidence="2">
    <location>
        <begin position="61"/>
        <end position="76"/>
    </location>
</feature>
<dbReference type="GO" id="GO:0003723">
    <property type="term" value="F:RNA binding"/>
    <property type="evidence" value="ECO:0007669"/>
    <property type="project" value="UniProtKB-UniRule"/>
</dbReference>
<feature type="compositionally biased region" description="Basic and acidic residues" evidence="2">
    <location>
        <begin position="560"/>
        <end position="604"/>
    </location>
</feature>
<dbReference type="OrthoDB" id="3246756at2759"/>
<feature type="compositionally biased region" description="Basic and acidic residues" evidence="2">
    <location>
        <begin position="238"/>
        <end position="260"/>
    </location>
</feature>
<feature type="region of interest" description="Disordered" evidence="2">
    <location>
        <begin position="44"/>
        <end position="623"/>
    </location>
</feature>
<feature type="compositionally biased region" description="Acidic residues" evidence="2">
    <location>
        <begin position="777"/>
        <end position="786"/>
    </location>
</feature>
<dbReference type="HOGENOM" id="CLU_309537_0_0_1"/>
<feature type="compositionally biased region" description="Basic and acidic residues" evidence="2">
    <location>
        <begin position="392"/>
        <end position="413"/>
    </location>
</feature>
<dbReference type="Proteomes" id="UP000054248">
    <property type="component" value="Unassembled WGS sequence"/>
</dbReference>
<keyword evidence="1" id="KW-0694">RNA-binding</keyword>
<name>A0A0C3KZV7_9AGAM</name>
<feature type="compositionally biased region" description="Basic and acidic residues" evidence="2">
    <location>
        <begin position="313"/>
        <end position="331"/>
    </location>
</feature>
<feature type="compositionally biased region" description="Basic and acidic residues" evidence="2">
    <location>
        <begin position="900"/>
        <end position="917"/>
    </location>
</feature>
<accession>A0A0C3KZV7</accession>
<feature type="compositionally biased region" description="Basic and acidic residues" evidence="2">
    <location>
        <begin position="865"/>
        <end position="878"/>
    </location>
</feature>
<feature type="compositionally biased region" description="Pro residues" evidence="2">
    <location>
        <begin position="373"/>
        <end position="386"/>
    </location>
</feature>
<dbReference type="SMART" id="SM00360">
    <property type="entry name" value="RRM"/>
    <property type="match status" value="1"/>
</dbReference>
<dbReference type="InterPro" id="IPR035979">
    <property type="entry name" value="RBD_domain_sf"/>
</dbReference>
<gene>
    <name evidence="4" type="ORF">M407DRAFT_234005</name>
</gene>
<feature type="compositionally biased region" description="Basic and acidic residues" evidence="2">
    <location>
        <begin position="197"/>
        <end position="215"/>
    </location>
</feature>
<feature type="compositionally biased region" description="Basic and acidic residues" evidence="2">
    <location>
        <begin position="422"/>
        <end position="431"/>
    </location>
</feature>
<evidence type="ECO:0000313" key="5">
    <source>
        <dbReference type="Proteomes" id="UP000054248"/>
    </source>
</evidence>
<sequence>MSLEIVAKSRAALQLKNESWEIQSLMRASEEVVNGFNKCIAQNGWQSRSHDPEFGNNRPISPEDRVVDLSTDERYVGDNGWSTRRRPGENPMDYERPGSGQSSLQSQVYRGPPDPSFTDAARGRGDIPPRDSLDGPRSRSGRSPTSSDFRRPLSPPPGRQGPGDSARYGNAPVAPGPRRGVAVDYPPSSYTSSDRSIAPRDARGQYPEDRYRREVSPPPQWSDSRRRPYEDSALELEASNKRMRLNDGGDPARSRPRDYPPVDPAASYRGSPVDPSYRQPPPRGPPDGYPPPPPAQYRSRTMDDQFPASSARFGRDEPQRYRSSDDYDTQYRRAAVGPPYSTSLDSGPNYRGSIAPPYAGYSSPDSISSRNKPLPPVSRTPGPPVDYPATYRVDDRRSLADYRQPEEYSRRFVEPAPPSRMPRQEDPRRGYLDGYPPPVVDDRRYESRRYDARLSDAMMDREYDRRGPSQYPAAALPPAARPPSPPRLSLASRLGMDTRGPAMDAPSGPRYRGNNDYDPLMTDAPSGPSYRDDYRRLEDPRDRDRERFDDQRATAQAGFDLRDKLTYDSRDRERGRDAAERERDRPRDRERDRDYPDDRYRRDSTSSQTRPFDRPTGTRVGGIHPADGTVIFVSNLPAQVSQPRFRRMFADAVGSDNVMDVNTGRAGFAFVRIRTRELAEEAVSKLHHVEFAPKYKMNVSIGKPPHEYRKWKNGGYHSSKRSIDNRPGPPGAGHAPDAPTQPKQNANKKKKKNRKNNAGPTPVGVDKEKSDDRGEVEGPDAEDSGDESSPGSDADGTDIRHGEPGGAQMTQEEIEAFMENAARAGFGDHSKDDESTTGHSGGANENEERRPYDTPYSDSQTRPNAFEHRADSAGEGYRHNSGVEPHPDQRLYDSHSAPFDSRDATDGSTRHSAKEFRASGLGRNEFADADPDDAAVAEQLADLEARSAPSEA</sequence>
<dbReference type="Gene3D" id="3.30.70.330">
    <property type="match status" value="1"/>
</dbReference>
<keyword evidence="5" id="KW-1185">Reference proteome</keyword>
<reference evidence="5" key="2">
    <citation type="submission" date="2015-01" db="EMBL/GenBank/DDBJ databases">
        <title>Evolutionary Origins and Diversification of the Mycorrhizal Mutualists.</title>
        <authorList>
            <consortium name="DOE Joint Genome Institute"/>
            <consortium name="Mycorrhizal Genomics Consortium"/>
            <person name="Kohler A."/>
            <person name="Kuo A."/>
            <person name="Nagy L.G."/>
            <person name="Floudas D."/>
            <person name="Copeland A."/>
            <person name="Barry K.W."/>
            <person name="Cichocki N."/>
            <person name="Veneault-Fourrey C."/>
            <person name="LaButti K."/>
            <person name="Lindquist E.A."/>
            <person name="Lipzen A."/>
            <person name="Lundell T."/>
            <person name="Morin E."/>
            <person name="Murat C."/>
            <person name="Riley R."/>
            <person name="Ohm R."/>
            <person name="Sun H."/>
            <person name="Tunlid A."/>
            <person name="Henrissat B."/>
            <person name="Grigoriev I.V."/>
            <person name="Hibbett D.S."/>
            <person name="Martin F."/>
        </authorList>
    </citation>
    <scope>NUCLEOTIDE SEQUENCE [LARGE SCALE GENOMIC DNA]</scope>
    <source>
        <strain evidence="5">MUT 4182</strain>
    </source>
</reference>
<dbReference type="InterPro" id="IPR012677">
    <property type="entry name" value="Nucleotide-bd_a/b_plait_sf"/>
</dbReference>
<dbReference type="SUPFAM" id="SSF54928">
    <property type="entry name" value="RNA-binding domain, RBD"/>
    <property type="match status" value="1"/>
</dbReference>
<feature type="compositionally biased region" description="Basic and acidic residues" evidence="2">
    <location>
        <begin position="765"/>
        <end position="776"/>
    </location>
</feature>
<evidence type="ECO:0000256" key="1">
    <source>
        <dbReference type="PROSITE-ProRule" id="PRU00176"/>
    </source>
</evidence>
<evidence type="ECO:0000259" key="3">
    <source>
        <dbReference type="PROSITE" id="PS50102"/>
    </source>
</evidence>
<feature type="compositionally biased region" description="Polar residues" evidence="2">
    <location>
        <begin position="99"/>
        <end position="108"/>
    </location>
</feature>
<feature type="compositionally biased region" description="Pro residues" evidence="2">
    <location>
        <begin position="278"/>
        <end position="295"/>
    </location>
</feature>
<feature type="compositionally biased region" description="Basic and acidic residues" evidence="2">
    <location>
        <begin position="530"/>
        <end position="552"/>
    </location>
</feature>
<dbReference type="AlphaFoldDB" id="A0A0C3KZV7"/>
<dbReference type="InterPro" id="IPR000504">
    <property type="entry name" value="RRM_dom"/>
</dbReference>
<organism evidence="4 5">
    <name type="scientific">Tulasnella calospora MUT 4182</name>
    <dbReference type="NCBI Taxonomy" id="1051891"/>
    <lineage>
        <taxon>Eukaryota</taxon>
        <taxon>Fungi</taxon>
        <taxon>Dikarya</taxon>
        <taxon>Basidiomycota</taxon>
        <taxon>Agaricomycotina</taxon>
        <taxon>Agaricomycetes</taxon>
        <taxon>Cantharellales</taxon>
        <taxon>Tulasnellaceae</taxon>
        <taxon>Tulasnella</taxon>
    </lineage>
</organism>
<feature type="region of interest" description="Disordered" evidence="2">
    <location>
        <begin position="699"/>
        <end position="929"/>
    </location>
</feature>
<dbReference type="PROSITE" id="PS50102">
    <property type="entry name" value="RRM"/>
    <property type="match status" value="1"/>
</dbReference>
<evidence type="ECO:0000256" key="2">
    <source>
        <dbReference type="SAM" id="MobiDB-lite"/>
    </source>
</evidence>
<protein>
    <recommendedName>
        <fullName evidence="3">RRM domain-containing protein</fullName>
    </recommendedName>
</protein>
<feature type="compositionally biased region" description="Basic and acidic residues" evidence="2">
    <location>
        <begin position="121"/>
        <end position="137"/>
    </location>
</feature>
<feature type="compositionally biased region" description="Basic and acidic residues" evidence="2">
    <location>
        <begin position="826"/>
        <end position="836"/>
    </location>
</feature>
<evidence type="ECO:0000313" key="4">
    <source>
        <dbReference type="EMBL" id="KIO26928.1"/>
    </source>
</evidence>
<feature type="compositionally biased region" description="Basic residues" evidence="2">
    <location>
        <begin position="746"/>
        <end position="755"/>
    </location>
</feature>
<proteinExistence type="predicted"/>
<feature type="compositionally biased region" description="Basic and acidic residues" evidence="2">
    <location>
        <begin position="440"/>
        <end position="467"/>
    </location>
</feature>
<reference evidence="4 5" key="1">
    <citation type="submission" date="2014-04" db="EMBL/GenBank/DDBJ databases">
        <authorList>
            <consortium name="DOE Joint Genome Institute"/>
            <person name="Kuo A."/>
            <person name="Girlanda M."/>
            <person name="Perotto S."/>
            <person name="Kohler A."/>
            <person name="Nagy L.G."/>
            <person name="Floudas D."/>
            <person name="Copeland A."/>
            <person name="Barry K.W."/>
            <person name="Cichocki N."/>
            <person name="Veneault-Fourrey C."/>
            <person name="LaButti K."/>
            <person name="Lindquist E.A."/>
            <person name="Lipzen A."/>
            <person name="Lundell T."/>
            <person name="Morin E."/>
            <person name="Murat C."/>
            <person name="Sun H."/>
            <person name="Tunlid A."/>
            <person name="Henrissat B."/>
            <person name="Grigoriev I.V."/>
            <person name="Hibbett D.S."/>
            <person name="Martin F."/>
            <person name="Nordberg H.P."/>
            <person name="Cantor M.N."/>
            <person name="Hua S.X."/>
        </authorList>
    </citation>
    <scope>NUCLEOTIDE SEQUENCE [LARGE SCALE GENOMIC DNA]</scope>
    <source>
        <strain evidence="4 5">MUT 4182</strain>
    </source>
</reference>